<organism evidence="1 2">
    <name type="scientific">Azospirillum brasilense</name>
    <dbReference type="NCBI Taxonomy" id="192"/>
    <lineage>
        <taxon>Bacteria</taxon>
        <taxon>Pseudomonadati</taxon>
        <taxon>Pseudomonadota</taxon>
        <taxon>Alphaproteobacteria</taxon>
        <taxon>Rhodospirillales</taxon>
        <taxon>Azospirillaceae</taxon>
        <taxon>Azospirillum</taxon>
    </lineage>
</organism>
<evidence type="ECO:0000313" key="1">
    <source>
        <dbReference type="EMBL" id="QCO07469.1"/>
    </source>
</evidence>
<evidence type="ECO:0000313" key="2">
    <source>
        <dbReference type="Proteomes" id="UP000298596"/>
    </source>
</evidence>
<name>A0A4D8QKT9_AZOBR</name>
<geneLocation type="plasmid" evidence="1 2">
    <name>p7</name>
</geneLocation>
<sequence length="179" mass="19499">MDNQAAPDAWGDLWRVEEVRPTAFGFDVLLGRPVDGGRGGKKAIITAALAAHFEAHRLAPAGLDLPLSKTTVKRIRRVLGHHRQIDNAAWWDERVDDLIRLTAAEFAGRHSVKEDTAAAARIRILGTTQREAGWWKAPDVVALLHSGLPTSEVAAILDLAAVSVRRLRAWTRPADAANG</sequence>
<protein>
    <submittedName>
        <fullName evidence="1">Uncharacterized protein</fullName>
    </submittedName>
</protein>
<dbReference type="EMBL" id="CP032337">
    <property type="protein sequence ID" value="QCO07469.1"/>
    <property type="molecule type" value="Genomic_DNA"/>
</dbReference>
<reference evidence="1 2" key="1">
    <citation type="submission" date="2018-09" db="EMBL/GenBank/DDBJ databases">
        <title>Whole genome based analysis of evolution and adaptive divergence in Indian and Brazilian strains of Azospirillum brasilense.</title>
        <authorList>
            <person name="Singh C."/>
            <person name="Tripathi A.K."/>
        </authorList>
    </citation>
    <scope>NUCLEOTIDE SEQUENCE [LARGE SCALE GENOMIC DNA]</scope>
    <source>
        <strain evidence="1 2">MTCC4036</strain>
        <plasmid evidence="1 2">p7</plasmid>
    </source>
</reference>
<dbReference type="AlphaFoldDB" id="A0A4D8QKT9"/>
<proteinExistence type="predicted"/>
<keyword evidence="1" id="KW-0614">Plasmid</keyword>
<dbReference type="Proteomes" id="UP000298596">
    <property type="component" value="Plasmid p7"/>
</dbReference>
<accession>A0A4D8QKT9</accession>
<gene>
    <name evidence="1" type="ORF">D3867_36920</name>
</gene>